<evidence type="ECO:0000256" key="6">
    <source>
        <dbReference type="SAM" id="Phobius"/>
    </source>
</evidence>
<evidence type="ECO:0000256" key="1">
    <source>
        <dbReference type="ARBA" id="ARBA00004141"/>
    </source>
</evidence>
<reference evidence="7 8" key="1">
    <citation type="submission" date="2016-10" db="EMBL/GenBank/DDBJ databases">
        <authorList>
            <person name="Cai Z."/>
        </authorList>
    </citation>
    <scope>NUCLEOTIDE SEQUENCE [LARGE SCALE GENOMIC DNA]</scope>
</reference>
<evidence type="ECO:0000313" key="7">
    <source>
        <dbReference type="EMBL" id="SZX72355.1"/>
    </source>
</evidence>
<dbReference type="EMBL" id="FNXT01001128">
    <property type="protein sequence ID" value="SZX72355.1"/>
    <property type="molecule type" value="Genomic_DNA"/>
</dbReference>
<sequence length="443" mass="45069">MAESAALSDSARDALGYLGGCILALSLVPQVIKLLLTRSAADISLMWSLLYLLGSALSFIYLVLLGAAAAWVPIVVELCGCLATISLKLLFDHTRWGRNQELMLELELDTQQPEAAAAAAAPALAAADVANGAVPAVMEAGEVAVDVLLPAEQQGQGQDGKQPQPAAGKQQLLPTSLAAPAQQQKQQQQPTLRQRTKKRVMLAAPLTAAEAAEAAAAVASGDIVLKLGLQLPHNPLQRGSLNSAGSTAASTPRGDASGVVFYDSSDGAGSRGGPRWGSRTASAHKVPWYLQTGISHHSVLPPASPRQAAAVAAAATAATAAAVPAPDSPRGGGTVPATAPGSAAAAAACCCPHCGMPAQQQQQQRQQLSIVAGPSGRAFSNSLFSPTGSSSEVTPRRGGFLMRRQWSLFGRDAGAAAGDRQQEVSSPSGAAEGPGATSAPFHT</sequence>
<keyword evidence="3 6" id="KW-1133">Transmembrane helix</keyword>
<evidence type="ECO:0000256" key="4">
    <source>
        <dbReference type="ARBA" id="ARBA00023136"/>
    </source>
</evidence>
<organism evidence="7 8">
    <name type="scientific">Tetradesmus obliquus</name>
    <name type="common">Green alga</name>
    <name type="synonym">Acutodesmus obliquus</name>
    <dbReference type="NCBI Taxonomy" id="3088"/>
    <lineage>
        <taxon>Eukaryota</taxon>
        <taxon>Viridiplantae</taxon>
        <taxon>Chlorophyta</taxon>
        <taxon>core chlorophytes</taxon>
        <taxon>Chlorophyceae</taxon>
        <taxon>CS clade</taxon>
        <taxon>Sphaeropleales</taxon>
        <taxon>Scenedesmaceae</taxon>
        <taxon>Tetradesmus</taxon>
    </lineage>
</organism>
<evidence type="ECO:0000256" key="3">
    <source>
        <dbReference type="ARBA" id="ARBA00022989"/>
    </source>
</evidence>
<feature type="compositionally biased region" description="Low complexity" evidence="5">
    <location>
        <begin position="177"/>
        <end position="193"/>
    </location>
</feature>
<gene>
    <name evidence="7" type="ORF">BQ4739_LOCUS12538</name>
</gene>
<feature type="transmembrane region" description="Helical" evidence="6">
    <location>
        <begin position="14"/>
        <end position="36"/>
    </location>
</feature>
<dbReference type="InterPro" id="IPR006603">
    <property type="entry name" value="PQ-loop_rpt"/>
</dbReference>
<proteinExistence type="predicted"/>
<dbReference type="AlphaFoldDB" id="A0A383W3Y4"/>
<dbReference type="Pfam" id="PF04193">
    <property type="entry name" value="PQ-loop"/>
    <property type="match status" value="1"/>
</dbReference>
<evidence type="ECO:0000313" key="8">
    <source>
        <dbReference type="Proteomes" id="UP000256970"/>
    </source>
</evidence>
<keyword evidence="2 6" id="KW-0812">Transmembrane</keyword>
<keyword evidence="8" id="KW-1185">Reference proteome</keyword>
<accession>A0A383W3Y4</accession>
<protein>
    <submittedName>
        <fullName evidence="7">Uncharacterized protein</fullName>
    </submittedName>
</protein>
<dbReference type="GO" id="GO:0016020">
    <property type="term" value="C:membrane"/>
    <property type="evidence" value="ECO:0007669"/>
    <property type="project" value="UniProtKB-SubCell"/>
</dbReference>
<feature type="transmembrane region" description="Helical" evidence="6">
    <location>
        <begin position="43"/>
        <end position="64"/>
    </location>
</feature>
<keyword evidence="4 6" id="KW-0472">Membrane</keyword>
<feature type="region of interest" description="Disordered" evidence="5">
    <location>
        <begin position="412"/>
        <end position="443"/>
    </location>
</feature>
<feature type="region of interest" description="Disordered" evidence="5">
    <location>
        <begin position="177"/>
        <end position="198"/>
    </location>
</feature>
<dbReference type="Proteomes" id="UP000256970">
    <property type="component" value="Unassembled WGS sequence"/>
</dbReference>
<evidence type="ECO:0000256" key="5">
    <source>
        <dbReference type="SAM" id="MobiDB-lite"/>
    </source>
</evidence>
<evidence type="ECO:0000256" key="2">
    <source>
        <dbReference type="ARBA" id="ARBA00022692"/>
    </source>
</evidence>
<dbReference type="Gene3D" id="1.20.1280.290">
    <property type="match status" value="1"/>
</dbReference>
<name>A0A383W3Y4_TETOB</name>
<comment type="subcellular location">
    <subcellularLocation>
        <location evidence="1">Membrane</location>
        <topology evidence="1">Multi-pass membrane protein</topology>
    </subcellularLocation>
</comment>